<sequence length="681" mass="73965">MYSHNSNPASDYSSPAPQYPQAEMAGYDQNVNDGSPYSYPPPPYTQGGYGIENSSYPPPPETVATPHHSYSTPATSPPTPSQQSDAMRTRSGKAIRTTQAASGSRSYRAEPYTKPSPKPRAKTTTLSAAAANKKKKADKAEEPEFVMESPLSVVCAEMANVHEIDIDAYAKRSLEARRAEVVRSKDGKTKRPSNAFMLYRKAYQNRAKELKKHDNHQLVSKVCGASWKCEDPRVKAYFTDLARIESELHREAFPEYKFSPAKARNRKGGAAGSTASPRLHRASPDADDSELELADFDYGPGSHPPSRTASRGARYDLHHPDAEYVPPGGSRGYSDPYAQQQQHHHHHQPSPLMQQQQQRMISTYQSPPPSHHVSSYEYSNPGRLKPQPYGTLAGGGGGGGGGSTYLQKTAEMQQQQQQPMYPPPYGSNQHGGMAAMPYGTPVPGMPGHVENIYIHRTDSPLSTISPAAYASAGESPVMAQHGGGQFGGGMMNTMYGPPLHNHHQQHHQQQQQQQHGLVHPQLQQQQHHHNIDPSLMGPLHPQQHQDEVGSVASGDPYDGPLGIYNTDGGGGEFSLGGYGGAPDPIYQPTPPPVQHVGLPPYQPHHTNHQQPQQQQQHDQGLVGIEGGEDDLWKIEPTNLDDPFDFDLLDQRSPNAEGEGEAQGEGTGDGAGTVGADDGPPN</sequence>
<feature type="compositionally biased region" description="Low complexity" evidence="4">
    <location>
        <begin position="608"/>
        <end position="619"/>
    </location>
</feature>
<dbReference type="Gene3D" id="1.10.30.10">
    <property type="entry name" value="High mobility group box domain"/>
    <property type="match status" value="1"/>
</dbReference>
<feature type="compositionally biased region" description="Polar residues" evidence="4">
    <location>
        <begin position="1"/>
        <end position="16"/>
    </location>
</feature>
<evidence type="ECO:0000256" key="1">
    <source>
        <dbReference type="ARBA" id="ARBA00023125"/>
    </source>
</evidence>
<proteinExistence type="predicted"/>
<feature type="compositionally biased region" description="Low complexity" evidence="4">
    <location>
        <begin position="349"/>
        <end position="358"/>
    </location>
</feature>
<dbReference type="OrthoDB" id="2307332at2759"/>
<dbReference type="HOGENOM" id="CLU_403860_0_0_1"/>
<dbReference type="OMA" id="ERAPHAD"/>
<dbReference type="CDD" id="cd01389">
    <property type="entry name" value="HMG-box_ROX1-like"/>
    <property type="match status" value="1"/>
</dbReference>
<feature type="region of interest" description="Disordered" evidence="4">
    <location>
        <begin position="263"/>
        <end position="399"/>
    </location>
</feature>
<reference evidence="7" key="1">
    <citation type="journal article" date="2013" name="Genome Announc.">
        <title>Draft genome sequence of the grapevine dieback fungus Eutypa lata UCR-EL1.</title>
        <authorList>
            <person name="Blanco-Ulate B."/>
            <person name="Rolshausen P.E."/>
            <person name="Cantu D."/>
        </authorList>
    </citation>
    <scope>NUCLEOTIDE SEQUENCE [LARGE SCALE GENOMIC DNA]</scope>
    <source>
        <strain evidence="7">UCR-EL1</strain>
    </source>
</reference>
<feature type="compositionally biased region" description="Low complexity" evidence="4">
    <location>
        <begin position="122"/>
        <end position="131"/>
    </location>
</feature>
<feature type="domain" description="HMG box" evidence="5">
    <location>
        <begin position="189"/>
        <end position="257"/>
    </location>
</feature>
<dbReference type="Proteomes" id="UP000012174">
    <property type="component" value="Unassembled WGS sequence"/>
</dbReference>
<dbReference type="InterPro" id="IPR009071">
    <property type="entry name" value="HMG_box_dom"/>
</dbReference>
<feature type="compositionally biased region" description="Basic and acidic residues" evidence="4">
    <location>
        <begin position="313"/>
        <end position="322"/>
    </location>
</feature>
<dbReference type="InterPro" id="IPR036910">
    <property type="entry name" value="HMG_box_dom_sf"/>
</dbReference>
<dbReference type="EMBL" id="KB705797">
    <property type="protein sequence ID" value="EMR70699.1"/>
    <property type="molecule type" value="Genomic_DNA"/>
</dbReference>
<dbReference type="PANTHER" id="PTHR45789:SF2">
    <property type="entry name" value="FI18025P1"/>
    <property type="match status" value="1"/>
</dbReference>
<feature type="compositionally biased region" description="Gly residues" evidence="4">
    <location>
        <begin position="660"/>
        <end position="672"/>
    </location>
</feature>
<evidence type="ECO:0000259" key="5">
    <source>
        <dbReference type="PROSITE" id="PS50118"/>
    </source>
</evidence>
<gene>
    <name evidence="6" type="ORF">UCREL1_2263</name>
</gene>
<feature type="compositionally biased region" description="Acidic residues" evidence="4">
    <location>
        <begin position="285"/>
        <end position="295"/>
    </location>
</feature>
<dbReference type="PANTHER" id="PTHR45789">
    <property type="entry name" value="FI18025P1"/>
    <property type="match status" value="1"/>
</dbReference>
<accession>M7SVS2</accession>
<dbReference type="InterPro" id="IPR051356">
    <property type="entry name" value="SOX/SOX-like_TF"/>
</dbReference>
<evidence type="ECO:0000256" key="4">
    <source>
        <dbReference type="SAM" id="MobiDB-lite"/>
    </source>
</evidence>
<feature type="compositionally biased region" description="Low complexity" evidence="4">
    <location>
        <begin position="65"/>
        <end position="74"/>
    </location>
</feature>
<dbReference type="GO" id="GO:0005634">
    <property type="term" value="C:nucleus"/>
    <property type="evidence" value="ECO:0007669"/>
    <property type="project" value="UniProtKB-UniRule"/>
</dbReference>
<keyword evidence="2 3" id="KW-0539">Nucleus</keyword>
<dbReference type="KEGG" id="ela:UCREL1_2263"/>
<feature type="compositionally biased region" description="Polar residues" evidence="4">
    <location>
        <begin position="96"/>
        <end position="105"/>
    </location>
</feature>
<dbReference type="GO" id="GO:0000978">
    <property type="term" value="F:RNA polymerase II cis-regulatory region sequence-specific DNA binding"/>
    <property type="evidence" value="ECO:0007669"/>
    <property type="project" value="TreeGrafter"/>
</dbReference>
<dbReference type="Pfam" id="PF00505">
    <property type="entry name" value="HMG_box"/>
    <property type="match status" value="1"/>
</dbReference>
<organism evidence="6 7">
    <name type="scientific">Eutypa lata (strain UCR-EL1)</name>
    <name type="common">Grapevine dieback disease fungus</name>
    <name type="synonym">Eutypa armeniacae</name>
    <dbReference type="NCBI Taxonomy" id="1287681"/>
    <lineage>
        <taxon>Eukaryota</taxon>
        <taxon>Fungi</taxon>
        <taxon>Dikarya</taxon>
        <taxon>Ascomycota</taxon>
        <taxon>Pezizomycotina</taxon>
        <taxon>Sordariomycetes</taxon>
        <taxon>Xylariomycetidae</taxon>
        <taxon>Xylariales</taxon>
        <taxon>Diatrypaceae</taxon>
        <taxon>Eutypa</taxon>
    </lineage>
</organism>
<feature type="compositionally biased region" description="Gly residues" evidence="4">
    <location>
        <begin position="567"/>
        <end position="580"/>
    </location>
</feature>
<protein>
    <submittedName>
        <fullName evidence="6">Putative hmg box protein</fullName>
    </submittedName>
</protein>
<dbReference type="STRING" id="1287681.M7SVS2"/>
<evidence type="ECO:0000256" key="3">
    <source>
        <dbReference type="PROSITE-ProRule" id="PRU00267"/>
    </source>
</evidence>
<evidence type="ECO:0000313" key="6">
    <source>
        <dbReference type="EMBL" id="EMR70699.1"/>
    </source>
</evidence>
<name>M7SVS2_EUTLA</name>
<dbReference type="PROSITE" id="PS50118">
    <property type="entry name" value="HMG_BOX_2"/>
    <property type="match status" value="1"/>
</dbReference>
<evidence type="ECO:0000313" key="7">
    <source>
        <dbReference type="Proteomes" id="UP000012174"/>
    </source>
</evidence>
<feature type="region of interest" description="Disordered" evidence="4">
    <location>
        <begin position="1"/>
        <end position="143"/>
    </location>
</feature>
<evidence type="ECO:0000256" key="2">
    <source>
        <dbReference type="ARBA" id="ARBA00023242"/>
    </source>
</evidence>
<dbReference type="GO" id="GO:0000981">
    <property type="term" value="F:DNA-binding transcription factor activity, RNA polymerase II-specific"/>
    <property type="evidence" value="ECO:0007669"/>
    <property type="project" value="TreeGrafter"/>
</dbReference>
<feature type="compositionally biased region" description="Low complexity" evidence="4">
    <location>
        <begin position="507"/>
        <end position="525"/>
    </location>
</feature>
<dbReference type="SMART" id="SM00398">
    <property type="entry name" value="HMG"/>
    <property type="match status" value="1"/>
</dbReference>
<keyword evidence="7" id="KW-1185">Reference proteome</keyword>
<dbReference type="AlphaFoldDB" id="M7SVS2"/>
<dbReference type="eggNOG" id="KOG0528">
    <property type="taxonomic scope" value="Eukaryota"/>
</dbReference>
<dbReference type="SUPFAM" id="SSF47095">
    <property type="entry name" value="HMG-box"/>
    <property type="match status" value="1"/>
</dbReference>
<feature type="DNA-binding region" description="HMG box" evidence="3">
    <location>
        <begin position="189"/>
        <end position="257"/>
    </location>
</feature>
<keyword evidence="1 3" id="KW-0238">DNA-binding</keyword>
<feature type="region of interest" description="Disordered" evidence="4">
    <location>
        <begin position="496"/>
        <end position="681"/>
    </location>
</feature>